<dbReference type="EMBL" id="JAPFFI010000020">
    <property type="protein sequence ID" value="KAJ6339358.1"/>
    <property type="molecule type" value="Genomic_DNA"/>
</dbReference>
<name>A0ABQ9AFY2_9ROSI</name>
<organism evidence="1 2">
    <name type="scientific">Salix suchowensis</name>
    <dbReference type="NCBI Taxonomy" id="1278906"/>
    <lineage>
        <taxon>Eukaryota</taxon>
        <taxon>Viridiplantae</taxon>
        <taxon>Streptophyta</taxon>
        <taxon>Embryophyta</taxon>
        <taxon>Tracheophyta</taxon>
        <taxon>Spermatophyta</taxon>
        <taxon>Magnoliopsida</taxon>
        <taxon>eudicotyledons</taxon>
        <taxon>Gunneridae</taxon>
        <taxon>Pentapetalae</taxon>
        <taxon>rosids</taxon>
        <taxon>fabids</taxon>
        <taxon>Malpighiales</taxon>
        <taxon>Salicaceae</taxon>
        <taxon>Saliceae</taxon>
        <taxon>Salix</taxon>
    </lineage>
</organism>
<evidence type="ECO:0000313" key="2">
    <source>
        <dbReference type="Proteomes" id="UP001141253"/>
    </source>
</evidence>
<gene>
    <name evidence="1" type="ORF">OIU77_007345</name>
</gene>
<sequence length="33" mass="3726">MTPIEILMSLCFGICLTRLLLAKVFINSKDVEL</sequence>
<comment type="caution">
    <text evidence="1">The sequence shown here is derived from an EMBL/GenBank/DDBJ whole genome shotgun (WGS) entry which is preliminary data.</text>
</comment>
<protein>
    <recommendedName>
        <fullName evidence="3">Photosystem I protein M</fullName>
    </recommendedName>
</protein>
<proteinExistence type="predicted"/>
<accession>A0ABQ9AFY2</accession>
<reference evidence="1" key="2">
    <citation type="journal article" date="2023" name="Int. J. Mol. Sci.">
        <title>De Novo Assembly and Annotation of 11 Diverse Shrub Willow (Salix) Genomes Reveals Novel Gene Organization in Sex-Linked Regions.</title>
        <authorList>
            <person name="Hyden B."/>
            <person name="Feng K."/>
            <person name="Yates T.B."/>
            <person name="Jawdy S."/>
            <person name="Cereghino C."/>
            <person name="Smart L.B."/>
            <person name="Muchero W."/>
        </authorList>
    </citation>
    <scope>NUCLEOTIDE SEQUENCE</scope>
    <source>
        <tissue evidence="1">Shoot tip</tissue>
    </source>
</reference>
<dbReference type="Proteomes" id="UP001141253">
    <property type="component" value="Chromosome 15W"/>
</dbReference>
<evidence type="ECO:0008006" key="3">
    <source>
        <dbReference type="Google" id="ProtNLM"/>
    </source>
</evidence>
<keyword evidence="2" id="KW-1185">Reference proteome</keyword>
<reference evidence="1" key="1">
    <citation type="submission" date="2022-10" db="EMBL/GenBank/DDBJ databases">
        <authorList>
            <person name="Hyden B.L."/>
            <person name="Feng K."/>
            <person name="Yates T."/>
            <person name="Jawdy S."/>
            <person name="Smart L.B."/>
            <person name="Muchero W."/>
        </authorList>
    </citation>
    <scope>NUCLEOTIDE SEQUENCE</scope>
    <source>
        <tissue evidence="1">Shoot tip</tissue>
    </source>
</reference>
<evidence type="ECO:0000313" key="1">
    <source>
        <dbReference type="EMBL" id="KAJ6339358.1"/>
    </source>
</evidence>